<name>A0A8T4IWV3_9ACTN</name>
<comment type="caution">
    <text evidence="1">The sequence shown here is derived from an EMBL/GenBank/DDBJ whole genome shotgun (WGS) entry which is preliminary data.</text>
</comment>
<reference evidence="1" key="1">
    <citation type="submission" date="2021-04" db="EMBL/GenBank/DDBJ databases">
        <title>Sequencing of actinobacteria type strains.</title>
        <authorList>
            <person name="Nguyen G.-S."/>
            <person name="Wentzel A."/>
        </authorList>
    </citation>
    <scope>NUCLEOTIDE SEQUENCE</scope>
    <source>
        <strain evidence="1">DSM 42095</strain>
    </source>
</reference>
<evidence type="ECO:0000313" key="2">
    <source>
        <dbReference type="Proteomes" id="UP000675554"/>
    </source>
</evidence>
<sequence>ALRDEDGAEAAGLRLRLGAHLAKKLSLAVSQDTALPEAGPRHGADLAHRVLTALDAGDHGDEVRCEVLTECRWGLYDYEPPSELLRMSQQLLEAAVRLGDPYFRGEALVALAIDQLRVGRVHSAWSTVDLHRKHAARSGSALARWQQCTLDTLFDLWGGKFESAADWIFGESREVVGALEADLAVPADTLQQTRLGQAYWLLREEGRMDELFSSGLAENVERHGFFPVWRAGMALALCETGDLGPAADRLVAFADDTEGFTALPPYGWALPAMALLAEVCAALDAHGGYGDALARVLPGLRRAMGRQPEGIALAGWPTVLIGPTARALGLLDLAAGDTAGALRRFREAERPAGDSPPQMARLRLAQARALMRSAPKGRGRAVAGLLGTALSAAERYGMKALARECRVQLERAPG</sequence>
<gene>
    <name evidence="1" type="ORF">KDA82_24585</name>
</gene>
<dbReference type="EMBL" id="JAGSMN010000599">
    <property type="protein sequence ID" value="MBR7676128.1"/>
    <property type="molecule type" value="Genomic_DNA"/>
</dbReference>
<proteinExistence type="predicted"/>
<evidence type="ECO:0000313" key="1">
    <source>
        <dbReference type="EMBL" id="MBR7676128.1"/>
    </source>
</evidence>
<dbReference type="Proteomes" id="UP000675554">
    <property type="component" value="Unassembled WGS sequence"/>
</dbReference>
<organism evidence="1 2">
    <name type="scientific">Streptomyces daliensis</name>
    <dbReference type="NCBI Taxonomy" id="299421"/>
    <lineage>
        <taxon>Bacteria</taxon>
        <taxon>Bacillati</taxon>
        <taxon>Actinomycetota</taxon>
        <taxon>Actinomycetes</taxon>
        <taxon>Kitasatosporales</taxon>
        <taxon>Streptomycetaceae</taxon>
        <taxon>Streptomyces</taxon>
    </lineage>
</organism>
<feature type="non-terminal residue" evidence="1">
    <location>
        <position position="1"/>
    </location>
</feature>
<protein>
    <submittedName>
        <fullName evidence="1">Uncharacterized protein</fullName>
    </submittedName>
</protein>
<keyword evidence="2" id="KW-1185">Reference proteome</keyword>
<accession>A0A8T4IWV3</accession>
<dbReference type="AlphaFoldDB" id="A0A8T4IWV3"/>